<gene>
    <name evidence="1" type="ORF">PXEA_LOCUS37540</name>
</gene>
<comment type="caution">
    <text evidence="1">The sequence shown here is derived from an EMBL/GenBank/DDBJ whole genome shotgun (WGS) entry which is preliminary data.</text>
</comment>
<keyword evidence="2" id="KW-1185">Reference proteome</keyword>
<dbReference type="Proteomes" id="UP000784294">
    <property type="component" value="Unassembled WGS sequence"/>
</dbReference>
<sequence>MAIYLYTFKCTFICLFWDGGCCVKSSRHGYHRRSDLTSHPPEDYLDRLEPLSRVNDHFVSPPLPAISAVRSSIRPSACRLVDRPKWGNA</sequence>
<name>A0A3S5B2L7_9PLAT</name>
<evidence type="ECO:0000313" key="1">
    <source>
        <dbReference type="EMBL" id="VEL44100.1"/>
    </source>
</evidence>
<dbReference type="AlphaFoldDB" id="A0A3S5B2L7"/>
<evidence type="ECO:0000313" key="2">
    <source>
        <dbReference type="Proteomes" id="UP000784294"/>
    </source>
</evidence>
<organism evidence="1 2">
    <name type="scientific">Protopolystoma xenopodis</name>
    <dbReference type="NCBI Taxonomy" id="117903"/>
    <lineage>
        <taxon>Eukaryota</taxon>
        <taxon>Metazoa</taxon>
        <taxon>Spiralia</taxon>
        <taxon>Lophotrochozoa</taxon>
        <taxon>Platyhelminthes</taxon>
        <taxon>Monogenea</taxon>
        <taxon>Polyopisthocotylea</taxon>
        <taxon>Polystomatidea</taxon>
        <taxon>Polystomatidae</taxon>
        <taxon>Protopolystoma</taxon>
    </lineage>
</organism>
<dbReference type="EMBL" id="CAAALY010289548">
    <property type="protein sequence ID" value="VEL44100.1"/>
    <property type="molecule type" value="Genomic_DNA"/>
</dbReference>
<reference evidence="1" key="1">
    <citation type="submission" date="2018-11" db="EMBL/GenBank/DDBJ databases">
        <authorList>
            <consortium name="Pathogen Informatics"/>
        </authorList>
    </citation>
    <scope>NUCLEOTIDE SEQUENCE</scope>
</reference>
<accession>A0A3S5B2L7</accession>
<proteinExistence type="predicted"/>
<protein>
    <submittedName>
        <fullName evidence="1">Uncharacterized protein</fullName>
    </submittedName>
</protein>